<proteinExistence type="predicted"/>
<evidence type="ECO:0000313" key="2">
    <source>
        <dbReference type="Proteomes" id="UP000887577"/>
    </source>
</evidence>
<keyword evidence="1" id="KW-1133">Transmembrane helix</keyword>
<dbReference type="AlphaFoldDB" id="A0A914XZP3"/>
<feature type="transmembrane region" description="Helical" evidence="1">
    <location>
        <begin position="37"/>
        <end position="55"/>
    </location>
</feature>
<keyword evidence="1" id="KW-0812">Transmembrane</keyword>
<protein>
    <submittedName>
        <fullName evidence="3">Uncharacterized protein</fullName>
    </submittedName>
</protein>
<evidence type="ECO:0000256" key="1">
    <source>
        <dbReference type="SAM" id="Phobius"/>
    </source>
</evidence>
<reference evidence="3" key="1">
    <citation type="submission" date="2022-11" db="UniProtKB">
        <authorList>
            <consortium name="WormBaseParasite"/>
        </authorList>
    </citation>
    <scope>IDENTIFICATION</scope>
</reference>
<name>A0A914XZP3_9BILA</name>
<dbReference type="Proteomes" id="UP000887577">
    <property type="component" value="Unplaced"/>
</dbReference>
<sequence length="76" mass="8459">MGSECSKGFDDMNYSGQYSICTNKCQAVLQATSVKDVMYDILFIIAGFIVGYLYARFNSICKNAFKEHLASQQLPA</sequence>
<keyword evidence="1" id="KW-0472">Membrane</keyword>
<evidence type="ECO:0000313" key="3">
    <source>
        <dbReference type="WBParaSite" id="PSU_v2.g11112.t1"/>
    </source>
</evidence>
<keyword evidence="2" id="KW-1185">Reference proteome</keyword>
<organism evidence="2 3">
    <name type="scientific">Panagrolaimus superbus</name>
    <dbReference type="NCBI Taxonomy" id="310955"/>
    <lineage>
        <taxon>Eukaryota</taxon>
        <taxon>Metazoa</taxon>
        <taxon>Ecdysozoa</taxon>
        <taxon>Nematoda</taxon>
        <taxon>Chromadorea</taxon>
        <taxon>Rhabditida</taxon>
        <taxon>Tylenchina</taxon>
        <taxon>Panagrolaimomorpha</taxon>
        <taxon>Panagrolaimoidea</taxon>
        <taxon>Panagrolaimidae</taxon>
        <taxon>Panagrolaimus</taxon>
    </lineage>
</organism>
<accession>A0A914XZP3</accession>
<dbReference type="WBParaSite" id="PSU_v2.g11112.t1">
    <property type="protein sequence ID" value="PSU_v2.g11112.t1"/>
    <property type="gene ID" value="PSU_v2.g11112"/>
</dbReference>